<proteinExistence type="predicted"/>
<evidence type="ECO:0000313" key="3">
    <source>
        <dbReference type="EMBL" id="KKZ14977.1"/>
    </source>
</evidence>
<dbReference type="EMBL" id="JXUO01000090">
    <property type="protein sequence ID" value="KKZ14977.1"/>
    <property type="molecule type" value="Genomic_DNA"/>
</dbReference>
<keyword evidence="2" id="KW-0238">DNA-binding</keyword>
<dbReference type="SUPFAM" id="SSF116734">
    <property type="entry name" value="DNA methylase specificity domain"/>
    <property type="match status" value="1"/>
</dbReference>
<evidence type="ECO:0000313" key="4">
    <source>
        <dbReference type="Proteomes" id="UP000035054"/>
    </source>
</evidence>
<dbReference type="GO" id="GO:0009307">
    <property type="term" value="P:DNA restriction-modification system"/>
    <property type="evidence" value="ECO:0007669"/>
    <property type="project" value="UniProtKB-KW"/>
</dbReference>
<sequence length="215" mass="24783">MDVRTGRPYSAYKDSGVEWLGKVPEHWEMRRNGWLFSERSETGYGSLPILEVSLHKGVGIRDMEAGGRKQMMTERDCYKRAKKGDIAYNTMRMWQGAVGVVPADGLVSPAYVVLKPVDRIGSDYYGHLFRTDAYKRVVRNYSRGIVSDRDRLYWDNFKRIMSVVPSIVEQTAIAHFLDHANHRISRHRAAVKHEIDLLHEYRTRLIADVVTGKLD</sequence>
<dbReference type="InterPro" id="IPR044946">
    <property type="entry name" value="Restrct_endonuc_typeI_TRD_sf"/>
</dbReference>
<accession>A0A6N3X9G9</accession>
<comment type="caution">
    <text evidence="3">The sequence shown here is derived from an EMBL/GenBank/DDBJ whole genome shotgun (WGS) entry which is preliminary data.</text>
</comment>
<organism evidence="3 4">
    <name type="scientific">Candidatus Synechococcus spongiarum 142</name>
    <dbReference type="NCBI Taxonomy" id="1608213"/>
    <lineage>
        <taxon>Bacteria</taxon>
        <taxon>Bacillati</taxon>
        <taxon>Cyanobacteriota</taxon>
        <taxon>Cyanophyceae</taxon>
        <taxon>Synechococcales</taxon>
        <taxon>Synechococcaceae</taxon>
        <taxon>Synechococcus</taxon>
    </lineage>
</organism>
<feature type="non-terminal residue" evidence="3">
    <location>
        <position position="215"/>
    </location>
</feature>
<dbReference type="InterPro" id="IPR051212">
    <property type="entry name" value="Type-I_RE_S_subunit"/>
</dbReference>
<dbReference type="AlphaFoldDB" id="A0A6N3X9G9"/>
<dbReference type="GO" id="GO:0003677">
    <property type="term" value="F:DNA binding"/>
    <property type="evidence" value="ECO:0007669"/>
    <property type="project" value="UniProtKB-KW"/>
</dbReference>
<evidence type="ECO:0000256" key="2">
    <source>
        <dbReference type="ARBA" id="ARBA00023125"/>
    </source>
</evidence>
<dbReference type="PANTHER" id="PTHR43140">
    <property type="entry name" value="TYPE-1 RESTRICTION ENZYME ECOKI SPECIFICITY PROTEIN"/>
    <property type="match status" value="1"/>
</dbReference>
<name>A0A6N3X9G9_9SYNE</name>
<dbReference type="CDD" id="cd16961">
    <property type="entry name" value="RMtype1_S_TRD-CR_like"/>
    <property type="match status" value="1"/>
</dbReference>
<protein>
    <recommendedName>
        <fullName evidence="5">Type I restriction modification DNA specificity domain-containing protein</fullName>
    </recommendedName>
</protein>
<evidence type="ECO:0000256" key="1">
    <source>
        <dbReference type="ARBA" id="ARBA00022747"/>
    </source>
</evidence>
<evidence type="ECO:0008006" key="5">
    <source>
        <dbReference type="Google" id="ProtNLM"/>
    </source>
</evidence>
<keyword evidence="1" id="KW-0680">Restriction system</keyword>
<dbReference type="Gene3D" id="3.90.220.20">
    <property type="entry name" value="DNA methylase specificity domains"/>
    <property type="match status" value="1"/>
</dbReference>
<dbReference type="PANTHER" id="PTHR43140:SF1">
    <property type="entry name" value="TYPE I RESTRICTION ENZYME ECOKI SPECIFICITY SUBUNIT"/>
    <property type="match status" value="1"/>
</dbReference>
<gene>
    <name evidence="3" type="ORF">TH68_02875</name>
</gene>
<dbReference type="Proteomes" id="UP000035054">
    <property type="component" value="Unassembled WGS sequence"/>
</dbReference>
<reference evidence="3 4" key="1">
    <citation type="submission" date="2015-01" db="EMBL/GenBank/DDBJ databases">
        <title>Lifestyle Evolution in Cyanobacterial Symbionts of Sponges.</title>
        <authorList>
            <person name="Burgsdorf I."/>
            <person name="Slaby B.M."/>
            <person name="Handley K.M."/>
            <person name="Haber M."/>
            <person name="Blom J."/>
            <person name="Marshall C.W."/>
            <person name="Gilbert J.A."/>
            <person name="Hentschel U."/>
            <person name="Steindler L."/>
        </authorList>
    </citation>
    <scope>NUCLEOTIDE SEQUENCE [LARGE SCALE GENOMIC DNA]</scope>
    <source>
        <strain evidence="3">142</strain>
    </source>
</reference>